<name>A0A4R7RMW6_9BACT</name>
<dbReference type="Proteomes" id="UP000295662">
    <property type="component" value="Unassembled WGS sequence"/>
</dbReference>
<evidence type="ECO:0000313" key="2">
    <source>
        <dbReference type="Proteomes" id="UP000295662"/>
    </source>
</evidence>
<organism evidence="1 2">
    <name type="scientific">Prosthecobacter fusiformis</name>
    <dbReference type="NCBI Taxonomy" id="48464"/>
    <lineage>
        <taxon>Bacteria</taxon>
        <taxon>Pseudomonadati</taxon>
        <taxon>Verrucomicrobiota</taxon>
        <taxon>Verrucomicrobiia</taxon>
        <taxon>Verrucomicrobiales</taxon>
        <taxon>Verrucomicrobiaceae</taxon>
        <taxon>Prosthecobacter</taxon>
    </lineage>
</organism>
<dbReference type="AlphaFoldDB" id="A0A4R7RMW6"/>
<reference evidence="1 2" key="1">
    <citation type="submission" date="2019-03" db="EMBL/GenBank/DDBJ databases">
        <title>Genomic Encyclopedia of Archaeal and Bacterial Type Strains, Phase II (KMG-II): from individual species to whole genera.</title>
        <authorList>
            <person name="Goeker M."/>
        </authorList>
    </citation>
    <scope>NUCLEOTIDE SEQUENCE [LARGE SCALE GENOMIC DNA]</scope>
    <source>
        <strain evidence="1 2">ATCC 25309</strain>
    </source>
</reference>
<accession>A0A4R7RMW6</accession>
<sequence length="332" mass="36838">MKAASVQSLRHGFSSMELVVVLALSALIMGGIVVSYGNLVRSQPLVASIVDVPLDAKRLSTFFNTSNSEYRDTQSAPSYGSLAEAEKLREQFNHDVISATAVFCLARSGDNTWKPAYIPYDPSTDDELDTPQKFRSHIIRVAGVSEDLYRDFRNPGITNKEPNQPNVSIFILSYTGQSGFLRVLAIYDIDVIRFTSTQQPLGFHASVKRYADPKGPPDGTAYSLIYSAGYRVFYPPANPLAAKEADFSTDGFTPLYVTFERYTRLALREGTTIDRFKVAAERPFYFIWWPDPAARHLGAQPNTAAPGTPQNAYNHMAGRTAFMFTVPMFPAL</sequence>
<keyword evidence="2" id="KW-1185">Reference proteome</keyword>
<dbReference type="EMBL" id="SOCA01000011">
    <property type="protein sequence ID" value="TDU64334.1"/>
    <property type="molecule type" value="Genomic_DNA"/>
</dbReference>
<dbReference type="RefSeq" id="WP_133797200.1">
    <property type="nucleotide sequence ID" value="NZ_SOCA01000011.1"/>
</dbReference>
<protein>
    <submittedName>
        <fullName evidence="1">Uncharacterized protein</fullName>
    </submittedName>
</protein>
<comment type="caution">
    <text evidence="1">The sequence shown here is derived from an EMBL/GenBank/DDBJ whole genome shotgun (WGS) entry which is preliminary data.</text>
</comment>
<evidence type="ECO:0000313" key="1">
    <source>
        <dbReference type="EMBL" id="TDU64334.1"/>
    </source>
</evidence>
<proteinExistence type="predicted"/>
<dbReference type="OrthoDB" id="182909at2"/>
<gene>
    <name evidence="1" type="ORF">EI77_04222</name>
</gene>